<dbReference type="Pfam" id="PF13407">
    <property type="entry name" value="Peripla_BP_4"/>
    <property type="match status" value="1"/>
</dbReference>
<dbReference type="CDD" id="cd19994">
    <property type="entry name" value="PBP1_ChvE"/>
    <property type="match status" value="1"/>
</dbReference>
<dbReference type="PROSITE" id="PS51257">
    <property type="entry name" value="PROKAR_LIPOPROTEIN"/>
    <property type="match status" value="1"/>
</dbReference>
<proteinExistence type="predicted"/>
<dbReference type="InterPro" id="IPR028082">
    <property type="entry name" value="Peripla_BP_I"/>
</dbReference>
<dbReference type="Gene3D" id="3.40.50.2300">
    <property type="match status" value="2"/>
</dbReference>
<dbReference type="NCBIfam" id="NF040907">
    <property type="entry name" value="ChvE"/>
    <property type="match status" value="1"/>
</dbReference>
<dbReference type="OrthoDB" id="9773673at2"/>
<feature type="domain" description="Periplasmic binding protein" evidence="4">
    <location>
        <begin position="44"/>
        <end position="320"/>
    </location>
</feature>
<feature type="chain" id="PRO_5038677122" evidence="3">
    <location>
        <begin position="24"/>
        <end position="368"/>
    </location>
</feature>
<evidence type="ECO:0000313" key="6">
    <source>
        <dbReference type="Proteomes" id="UP000317722"/>
    </source>
</evidence>
<comment type="subcellular location">
    <subcellularLocation>
        <location evidence="1">Cell envelope</location>
    </subcellularLocation>
</comment>
<dbReference type="EMBL" id="RCZM01000005">
    <property type="protein sequence ID" value="TPG14775.1"/>
    <property type="molecule type" value="Genomic_DNA"/>
</dbReference>
<accession>A0A502CM80</accession>
<dbReference type="AlphaFoldDB" id="A0A502CM80"/>
<dbReference type="Proteomes" id="UP000317722">
    <property type="component" value="Unassembled WGS sequence"/>
</dbReference>
<organism evidence="5 6">
    <name type="scientific">Pedococcus bigeumensis</name>
    <dbReference type="NCBI Taxonomy" id="433644"/>
    <lineage>
        <taxon>Bacteria</taxon>
        <taxon>Bacillati</taxon>
        <taxon>Actinomycetota</taxon>
        <taxon>Actinomycetes</taxon>
        <taxon>Micrococcales</taxon>
        <taxon>Intrasporangiaceae</taxon>
        <taxon>Pedococcus</taxon>
    </lineage>
</organism>
<evidence type="ECO:0000256" key="1">
    <source>
        <dbReference type="ARBA" id="ARBA00004196"/>
    </source>
</evidence>
<dbReference type="SUPFAM" id="SSF53822">
    <property type="entry name" value="Periplasmic binding protein-like I"/>
    <property type="match status" value="1"/>
</dbReference>
<evidence type="ECO:0000256" key="2">
    <source>
        <dbReference type="ARBA" id="ARBA00022729"/>
    </source>
</evidence>
<dbReference type="PANTHER" id="PTHR30036">
    <property type="entry name" value="D-XYLOSE-BINDING PERIPLASMIC PROTEIN"/>
    <property type="match status" value="1"/>
</dbReference>
<gene>
    <name evidence="5" type="ORF">EAH86_14490</name>
</gene>
<comment type="caution">
    <text evidence="5">The sequence shown here is derived from an EMBL/GenBank/DDBJ whole genome shotgun (WGS) entry which is preliminary data.</text>
</comment>
<dbReference type="PANTHER" id="PTHR30036:SF1">
    <property type="entry name" value="D-XYLOSE-BINDING PERIPLASMIC PROTEIN"/>
    <property type="match status" value="1"/>
</dbReference>
<feature type="signal peptide" evidence="3">
    <location>
        <begin position="1"/>
        <end position="23"/>
    </location>
</feature>
<dbReference type="InterPro" id="IPR050555">
    <property type="entry name" value="Bact_Solute-Bind_Prot2"/>
</dbReference>
<dbReference type="InterPro" id="IPR049784">
    <property type="entry name" value="ChvE-like"/>
</dbReference>
<name>A0A502CM80_9MICO</name>
<protein>
    <submittedName>
        <fullName evidence="5">Sugar ABC transporter substrate-binding protein</fullName>
    </submittedName>
</protein>
<keyword evidence="6" id="KW-1185">Reference proteome</keyword>
<dbReference type="GO" id="GO:0030246">
    <property type="term" value="F:carbohydrate binding"/>
    <property type="evidence" value="ECO:0007669"/>
    <property type="project" value="TreeGrafter"/>
</dbReference>
<dbReference type="InterPro" id="IPR025997">
    <property type="entry name" value="SBP_2_dom"/>
</dbReference>
<sequence length="368" mass="39294">MEHTVRRIIAVAAVGLLAVGLSACGRQTDDASSGSKAANVKGTIGVAMPTKTSERWIKDGDYIKQQLEAAGYKVNLQYANDDIPTQVTQVNDMVTKQNQVLVVASIDGTALKGALKEAKDAGIPVIAYDRLLRDTDAVDYYTTFDNLKVGKLQAESLLAGLEASGAPKPWNVELFAGSPDDNNATFFFNGAMQVLQPKIDAGDIKIASGETNFKTVATLRWDAAVAKKRMENVLTKSYSKADVNGVLSPYDGLSRGIIAALKGSGYGSGGKKLPVVTGQDAELESVKSILAGEQYSTVFKNTRDLAQATVTMITEIAGKKTVTVNDTESYDNGVKKVPTQLLDPVAADKSNVKDILLKAKYYTEADLK</sequence>
<evidence type="ECO:0000259" key="4">
    <source>
        <dbReference type="Pfam" id="PF13407"/>
    </source>
</evidence>
<evidence type="ECO:0000313" key="5">
    <source>
        <dbReference type="EMBL" id="TPG14775.1"/>
    </source>
</evidence>
<reference evidence="5 6" key="1">
    <citation type="journal article" date="2019" name="Environ. Microbiol.">
        <title>Species interactions and distinct microbial communities in high Arctic permafrost affected cryosols are associated with the CH4 and CO2 gas fluxes.</title>
        <authorList>
            <person name="Altshuler I."/>
            <person name="Hamel J."/>
            <person name="Turney S."/>
            <person name="Magnuson E."/>
            <person name="Levesque R."/>
            <person name="Greer C."/>
            <person name="Whyte L.G."/>
        </authorList>
    </citation>
    <scope>NUCLEOTIDE SEQUENCE [LARGE SCALE GENOMIC DNA]</scope>
    <source>
        <strain evidence="5 6">S9.3A</strain>
    </source>
</reference>
<keyword evidence="2 3" id="KW-0732">Signal</keyword>
<dbReference type="GO" id="GO:0030288">
    <property type="term" value="C:outer membrane-bounded periplasmic space"/>
    <property type="evidence" value="ECO:0007669"/>
    <property type="project" value="TreeGrafter"/>
</dbReference>
<evidence type="ECO:0000256" key="3">
    <source>
        <dbReference type="SAM" id="SignalP"/>
    </source>
</evidence>